<keyword evidence="3" id="KW-1185">Reference proteome</keyword>
<accession>A0ABU7MID7</accession>
<organism evidence="2 3">
    <name type="scientific">Gordonia sesuvii</name>
    <dbReference type="NCBI Taxonomy" id="3116777"/>
    <lineage>
        <taxon>Bacteria</taxon>
        <taxon>Bacillati</taxon>
        <taxon>Actinomycetota</taxon>
        <taxon>Actinomycetes</taxon>
        <taxon>Mycobacteriales</taxon>
        <taxon>Gordoniaceae</taxon>
        <taxon>Gordonia</taxon>
    </lineage>
</organism>
<feature type="compositionally biased region" description="Basic and acidic residues" evidence="1">
    <location>
        <begin position="154"/>
        <end position="163"/>
    </location>
</feature>
<evidence type="ECO:0000313" key="3">
    <source>
        <dbReference type="Proteomes" id="UP001347146"/>
    </source>
</evidence>
<proteinExistence type="predicted"/>
<reference evidence="2 3" key="1">
    <citation type="submission" date="2024-01" db="EMBL/GenBank/DDBJ databases">
        <title>Draft genome sequence of Gordonia sp. LSe1-13.</title>
        <authorList>
            <person name="Suphannarot A."/>
            <person name="Mingma R."/>
        </authorList>
    </citation>
    <scope>NUCLEOTIDE SEQUENCE [LARGE SCALE GENOMIC DNA]</scope>
    <source>
        <strain evidence="2 3">LSe1-13</strain>
    </source>
</reference>
<gene>
    <name evidence="2" type="ORF">VZC37_20780</name>
</gene>
<dbReference type="EMBL" id="JAZDUF010000007">
    <property type="protein sequence ID" value="MEE3852787.1"/>
    <property type="molecule type" value="Genomic_DNA"/>
</dbReference>
<protein>
    <submittedName>
        <fullName evidence="2">Asp23/Gls24 family envelope stress response protein</fullName>
    </submittedName>
</protein>
<evidence type="ECO:0000256" key="1">
    <source>
        <dbReference type="SAM" id="MobiDB-lite"/>
    </source>
</evidence>
<sequence length="163" mass="17281">MVDSAADPVGDLTIADRVGEKTAVRAALGVPDVVRHQTAIGSILSGSTPGRALVGGDHPHASVDMSSPAPKVQMTIAVRWPCRLTDVCLEVRRVVTRDLEQLTGQRPARVDVSVAAVLTEAELAAKNSRRGYTDLPPTVPSPDSGQDTPARTRASLDEREEVQ</sequence>
<name>A0ABU7MID7_9ACTN</name>
<comment type="caution">
    <text evidence="2">The sequence shown here is derived from an EMBL/GenBank/DDBJ whole genome shotgun (WGS) entry which is preliminary data.</text>
</comment>
<evidence type="ECO:0000313" key="2">
    <source>
        <dbReference type="EMBL" id="MEE3852787.1"/>
    </source>
</evidence>
<dbReference type="RefSeq" id="WP_330435315.1">
    <property type="nucleotide sequence ID" value="NZ_JAZDUF010000007.1"/>
</dbReference>
<feature type="region of interest" description="Disordered" evidence="1">
    <location>
        <begin position="126"/>
        <end position="163"/>
    </location>
</feature>
<dbReference type="Proteomes" id="UP001347146">
    <property type="component" value="Unassembled WGS sequence"/>
</dbReference>